<dbReference type="Gene3D" id="1.10.3330.10">
    <property type="entry name" value="Oxo-4-hydroxy-4-carboxy-5-ureidoimidazoline decarboxylase"/>
    <property type="match status" value="1"/>
</dbReference>
<comment type="catalytic activity">
    <reaction evidence="1">
        <text>5-hydroxy-2-oxo-4-ureido-2,5-dihydro-1H-imidazole-5-carboxylate + H(+) = (S)-allantoin + CO2</text>
        <dbReference type="Rhea" id="RHEA:26301"/>
        <dbReference type="ChEBI" id="CHEBI:15378"/>
        <dbReference type="ChEBI" id="CHEBI:15678"/>
        <dbReference type="ChEBI" id="CHEBI:16526"/>
        <dbReference type="ChEBI" id="CHEBI:58639"/>
        <dbReference type="EC" id="4.1.1.97"/>
    </reaction>
</comment>
<evidence type="ECO:0000256" key="5">
    <source>
        <dbReference type="ARBA" id="ARBA00022793"/>
    </source>
</evidence>
<dbReference type="Proteomes" id="UP001500567">
    <property type="component" value="Unassembled WGS sequence"/>
</dbReference>
<evidence type="ECO:0000256" key="2">
    <source>
        <dbReference type="ARBA" id="ARBA00004754"/>
    </source>
</evidence>
<dbReference type="Pfam" id="PF09349">
    <property type="entry name" value="OHCU_decarbox"/>
    <property type="match status" value="1"/>
</dbReference>
<gene>
    <name evidence="8" type="primary">uraD</name>
    <name evidence="8" type="ORF">GCM10022408_01990</name>
</gene>
<dbReference type="NCBIfam" id="TIGR03180">
    <property type="entry name" value="UraD_2"/>
    <property type="match status" value="1"/>
</dbReference>
<evidence type="ECO:0000256" key="3">
    <source>
        <dbReference type="ARBA" id="ARBA00012257"/>
    </source>
</evidence>
<protein>
    <recommendedName>
        <fullName evidence="3">2-oxo-4-hydroxy-4-carboxy-5-ureidoimidazoline decarboxylase</fullName>
        <ecNumber evidence="3">4.1.1.97</ecNumber>
    </recommendedName>
</protein>
<dbReference type="InterPro" id="IPR017595">
    <property type="entry name" value="OHCU_decarboxylase-2"/>
</dbReference>
<evidence type="ECO:0000256" key="1">
    <source>
        <dbReference type="ARBA" id="ARBA00001163"/>
    </source>
</evidence>
<dbReference type="EMBL" id="BAABDJ010000002">
    <property type="protein sequence ID" value="GAA3995191.1"/>
    <property type="molecule type" value="Genomic_DNA"/>
</dbReference>
<sequence length="176" mass="19318">MTLDELNNLPPAARAEELRKCCGARAWVAGLNEVFPVADEDTLMDQANTVWNGLAEEDWKEAFTHHPRIGGNVAALRAKFASTSAWAEGEQAGVRATSEEVLRALAEGNTRYEQQFGYIFIVFATGKTAEEMLALLEARLFNKPEAEIQLAAAEQNKITRIRLEKLLSQDPGGLGS</sequence>
<dbReference type="PANTHER" id="PTHR43466:SF1">
    <property type="entry name" value="2-OXO-4-HYDROXY-4-CARBOXY-5-UREIDOIMIDAZOLINE DECARBOXYLASE-RELATED"/>
    <property type="match status" value="1"/>
</dbReference>
<name>A0ABP7RB91_9BACT</name>
<proteinExistence type="predicted"/>
<accession>A0ABP7RB91</accession>
<keyword evidence="9" id="KW-1185">Reference proteome</keyword>
<dbReference type="PANTHER" id="PTHR43466">
    <property type="entry name" value="2-OXO-4-HYDROXY-4-CARBOXY-5-UREIDOIMIDAZOLINE DECARBOXYLASE-RELATED"/>
    <property type="match status" value="1"/>
</dbReference>
<keyword evidence="6" id="KW-0456">Lyase</keyword>
<evidence type="ECO:0000256" key="4">
    <source>
        <dbReference type="ARBA" id="ARBA00022631"/>
    </source>
</evidence>
<dbReference type="InterPro" id="IPR018020">
    <property type="entry name" value="OHCU_decarboxylase"/>
</dbReference>
<reference evidence="9" key="1">
    <citation type="journal article" date="2019" name="Int. J. Syst. Evol. Microbiol.">
        <title>The Global Catalogue of Microorganisms (GCM) 10K type strain sequencing project: providing services to taxonomists for standard genome sequencing and annotation.</title>
        <authorList>
            <consortium name="The Broad Institute Genomics Platform"/>
            <consortium name="The Broad Institute Genome Sequencing Center for Infectious Disease"/>
            <person name="Wu L."/>
            <person name="Ma J."/>
        </authorList>
    </citation>
    <scope>NUCLEOTIDE SEQUENCE [LARGE SCALE GENOMIC DNA]</scope>
    <source>
        <strain evidence="9">JCM 17224</strain>
    </source>
</reference>
<dbReference type="EC" id="4.1.1.97" evidence="3"/>
<comment type="caution">
    <text evidence="8">The sequence shown here is derived from an EMBL/GenBank/DDBJ whole genome shotgun (WGS) entry which is preliminary data.</text>
</comment>
<feature type="domain" description="Oxo-4-hydroxy-4-carboxy-5-ureidoimidazoline decarboxylase" evidence="7">
    <location>
        <begin position="7"/>
        <end position="164"/>
    </location>
</feature>
<dbReference type="NCBIfam" id="NF010372">
    <property type="entry name" value="PRK13798.1"/>
    <property type="match status" value="1"/>
</dbReference>
<keyword evidence="4" id="KW-0659">Purine metabolism</keyword>
<dbReference type="SUPFAM" id="SSF158694">
    <property type="entry name" value="UraD-Like"/>
    <property type="match status" value="1"/>
</dbReference>
<organism evidence="8 9">
    <name type="scientific">Hymenobacter fastidiosus</name>
    <dbReference type="NCBI Taxonomy" id="486264"/>
    <lineage>
        <taxon>Bacteria</taxon>
        <taxon>Pseudomonadati</taxon>
        <taxon>Bacteroidota</taxon>
        <taxon>Cytophagia</taxon>
        <taxon>Cytophagales</taxon>
        <taxon>Hymenobacteraceae</taxon>
        <taxon>Hymenobacter</taxon>
    </lineage>
</organism>
<keyword evidence="5" id="KW-0210">Decarboxylase</keyword>
<comment type="pathway">
    <text evidence="2">Purine metabolism; urate degradation; (S)-allantoin from urate: step 3/3.</text>
</comment>
<dbReference type="InterPro" id="IPR036778">
    <property type="entry name" value="OHCU_decarboxylase_sf"/>
</dbReference>
<evidence type="ECO:0000256" key="6">
    <source>
        <dbReference type="ARBA" id="ARBA00023239"/>
    </source>
</evidence>
<evidence type="ECO:0000313" key="9">
    <source>
        <dbReference type="Proteomes" id="UP001500567"/>
    </source>
</evidence>
<evidence type="ECO:0000313" key="8">
    <source>
        <dbReference type="EMBL" id="GAA3995191.1"/>
    </source>
</evidence>
<evidence type="ECO:0000259" key="7">
    <source>
        <dbReference type="Pfam" id="PF09349"/>
    </source>
</evidence>